<accession>A0A024TV13</accession>
<proteinExistence type="predicted"/>
<name>A0A024TV13_9STRA</name>
<feature type="region of interest" description="Disordered" evidence="2">
    <location>
        <begin position="1"/>
        <end position="35"/>
    </location>
</feature>
<dbReference type="GeneID" id="20086356"/>
<dbReference type="EMBL" id="KI913971">
    <property type="protein sequence ID" value="ETV98005.1"/>
    <property type="molecule type" value="Genomic_DNA"/>
</dbReference>
<sequence>MTDANDPPSHMTAPTTIASLLLPGTDCPSEASPRGHDMEAALQLDQRIDGPNTAAPPHSSESTTSHQRSSTVVMPEPVESLWSWEVIREWRDRPGLARRLAIDQIVRKPRPLQHEFGCLCRQNTTNGMFEGDHCDATTTGVTTTAAGKSIAMQSMDPDHTFGIVQDGTDLIYEGELRVNVPHGYGVGCYGSGERFVGIWAMGQPCGLGRLTCPVAPNESHYGWIFGTTVVHAWEKRDVDVPLPPPPQDQPLRGLFAMCKRLEVARLHRFRQAMDQWVAAICTQVVATAIDSRTIAFGAWAQACIAQQACIRKVGLQLHSQDTNDDLFHKVKDLVAIQQAVMEKNELRQARLRHSIMTNTTTVACLAIERRSTELVECELETIELELQDAKAAEQRCIAIQQEYADVRRRIEQGKVKLNGMKQARRPAACVRKPSLMPSRRRSSTKVYVDDRPEDDPGVQYVCGIEGCACHVDKRIFHPSGDPIFDA</sequence>
<keyword evidence="1" id="KW-0175">Coiled coil</keyword>
<evidence type="ECO:0000256" key="1">
    <source>
        <dbReference type="SAM" id="Coils"/>
    </source>
</evidence>
<organism evidence="3">
    <name type="scientific">Aphanomyces invadans</name>
    <dbReference type="NCBI Taxonomy" id="157072"/>
    <lineage>
        <taxon>Eukaryota</taxon>
        <taxon>Sar</taxon>
        <taxon>Stramenopiles</taxon>
        <taxon>Oomycota</taxon>
        <taxon>Saprolegniomycetes</taxon>
        <taxon>Saprolegniales</taxon>
        <taxon>Verrucalvaceae</taxon>
        <taxon>Aphanomyces</taxon>
    </lineage>
</organism>
<dbReference type="VEuPathDB" id="FungiDB:H310_09306"/>
<feature type="coiled-coil region" evidence="1">
    <location>
        <begin position="372"/>
        <end position="409"/>
    </location>
</feature>
<dbReference type="RefSeq" id="XP_008873566.1">
    <property type="nucleotide sequence ID" value="XM_008875344.1"/>
</dbReference>
<dbReference type="OrthoDB" id="127541at2759"/>
<feature type="region of interest" description="Disordered" evidence="2">
    <location>
        <begin position="48"/>
        <end position="74"/>
    </location>
</feature>
<dbReference type="AlphaFoldDB" id="A0A024TV13"/>
<feature type="compositionally biased region" description="Low complexity" evidence="2">
    <location>
        <begin position="59"/>
        <end position="71"/>
    </location>
</feature>
<gene>
    <name evidence="3" type="ORF">H310_09306</name>
</gene>
<evidence type="ECO:0000313" key="3">
    <source>
        <dbReference type="EMBL" id="ETV98005.1"/>
    </source>
</evidence>
<protein>
    <submittedName>
        <fullName evidence="3">Uncharacterized protein</fullName>
    </submittedName>
</protein>
<reference evidence="3" key="1">
    <citation type="submission" date="2013-12" db="EMBL/GenBank/DDBJ databases">
        <title>The Genome Sequence of Aphanomyces invadans NJM9701.</title>
        <authorList>
            <consortium name="The Broad Institute Genomics Platform"/>
            <person name="Russ C."/>
            <person name="Tyler B."/>
            <person name="van West P."/>
            <person name="Dieguez-Uribeondo J."/>
            <person name="Young S.K."/>
            <person name="Zeng Q."/>
            <person name="Gargeya S."/>
            <person name="Fitzgerald M."/>
            <person name="Abouelleil A."/>
            <person name="Alvarado L."/>
            <person name="Chapman S.B."/>
            <person name="Gainer-Dewar J."/>
            <person name="Goldberg J."/>
            <person name="Griggs A."/>
            <person name="Gujja S."/>
            <person name="Hansen M."/>
            <person name="Howarth C."/>
            <person name="Imamovic A."/>
            <person name="Ireland A."/>
            <person name="Larimer J."/>
            <person name="McCowan C."/>
            <person name="Murphy C."/>
            <person name="Pearson M."/>
            <person name="Poon T.W."/>
            <person name="Priest M."/>
            <person name="Roberts A."/>
            <person name="Saif S."/>
            <person name="Shea T."/>
            <person name="Sykes S."/>
            <person name="Wortman J."/>
            <person name="Nusbaum C."/>
            <person name="Birren B."/>
        </authorList>
    </citation>
    <scope>NUCLEOTIDE SEQUENCE [LARGE SCALE GENOMIC DNA]</scope>
    <source>
        <strain evidence="3">NJM9701</strain>
    </source>
</reference>
<dbReference type="eggNOG" id="ENOG502SAIM">
    <property type="taxonomic scope" value="Eukaryota"/>
</dbReference>
<evidence type="ECO:0000256" key="2">
    <source>
        <dbReference type="SAM" id="MobiDB-lite"/>
    </source>
</evidence>
<dbReference type="SUPFAM" id="SSF82185">
    <property type="entry name" value="Histone H3 K4-specific methyltransferase SET7/9 N-terminal domain"/>
    <property type="match status" value="1"/>
</dbReference>